<proteinExistence type="predicted"/>
<keyword evidence="2" id="KW-1185">Reference proteome</keyword>
<dbReference type="InterPro" id="IPR014917">
    <property type="entry name" value="DUF1800"/>
</dbReference>
<accession>A0A2T5V6N4</accession>
<reference evidence="1 2" key="1">
    <citation type="submission" date="2018-04" db="EMBL/GenBank/DDBJ databases">
        <title>Genomic Encyclopedia of Archaeal and Bacterial Type Strains, Phase II (KMG-II): from individual species to whole genera.</title>
        <authorList>
            <person name="Goeker M."/>
        </authorList>
    </citation>
    <scope>NUCLEOTIDE SEQUENCE [LARGE SCALE GENOMIC DNA]</scope>
    <source>
        <strain evidence="1 2">DSM 23382</strain>
    </source>
</reference>
<dbReference type="RefSeq" id="WP_107990942.1">
    <property type="nucleotide sequence ID" value="NZ_QAYG01000007.1"/>
</dbReference>
<dbReference type="Pfam" id="PF08811">
    <property type="entry name" value="DUF1800"/>
    <property type="match status" value="1"/>
</dbReference>
<sequence length="459" mass="50390">MSRDYQAFLATKRFGYGARPGEIAAALPDPVASVLAQLDGYNPDAGPDDDLPGQVEATRHFFAFRDARGDFRKQSELKGPARDAREKELFGINPIYTVYSAEVLARARLAASSDRPFIERLVAFWSNHFCVAIDSDAIVRLLAGNYEREAIRPHVLGRFEDMLLATRRHPAMLAYLDNDKSVGPNSSFGKRTGKGLNENLARETMELHTLGVDGGYDQGDVIELSRILTGWSYEGPRGDEPGRFRFHPNTHEPGIRTLLGTSYPPQGEEQGIAALADLARHPATGRFLATKMVRHFLGRVPDGGLIDRLAATYAGSDGDLGALTRALVAAPEMWEPAHAVFISPFEFLTASTRATGLELNETEVARVLRIFGQVTWQPPSPAGWPDAPDAWLAPDALMERLDWAQRVAHLVPVPDDVDAFAADILGAAYDGDTRLAVTRAETRQQALAMLMMSPGMQRR</sequence>
<gene>
    <name evidence="1" type="ORF">C8N35_107127</name>
</gene>
<dbReference type="AlphaFoldDB" id="A0A2T5V6N4"/>
<evidence type="ECO:0000313" key="1">
    <source>
        <dbReference type="EMBL" id="PTW59414.1"/>
    </source>
</evidence>
<name>A0A2T5V6N4_9HYPH</name>
<dbReference type="EMBL" id="QAYG01000007">
    <property type="protein sequence ID" value="PTW59414.1"/>
    <property type="molecule type" value="Genomic_DNA"/>
</dbReference>
<dbReference type="OrthoDB" id="9772295at2"/>
<organism evidence="1 2">
    <name type="scientific">Breoghania corrubedonensis</name>
    <dbReference type="NCBI Taxonomy" id="665038"/>
    <lineage>
        <taxon>Bacteria</taxon>
        <taxon>Pseudomonadati</taxon>
        <taxon>Pseudomonadota</taxon>
        <taxon>Alphaproteobacteria</taxon>
        <taxon>Hyphomicrobiales</taxon>
        <taxon>Stappiaceae</taxon>
        <taxon>Breoghania</taxon>
    </lineage>
</organism>
<evidence type="ECO:0000313" key="2">
    <source>
        <dbReference type="Proteomes" id="UP000244081"/>
    </source>
</evidence>
<dbReference type="Proteomes" id="UP000244081">
    <property type="component" value="Unassembled WGS sequence"/>
</dbReference>
<comment type="caution">
    <text evidence="1">The sequence shown here is derived from an EMBL/GenBank/DDBJ whole genome shotgun (WGS) entry which is preliminary data.</text>
</comment>
<protein>
    <submittedName>
        <fullName evidence="1">Uncharacterized protein (DUF1800 family)</fullName>
    </submittedName>
</protein>